<dbReference type="EMBL" id="JAFNEN010000770">
    <property type="protein sequence ID" value="KAG8177600.1"/>
    <property type="molecule type" value="Genomic_DNA"/>
</dbReference>
<evidence type="ECO:0000313" key="2">
    <source>
        <dbReference type="Proteomes" id="UP000827092"/>
    </source>
</evidence>
<sequence length="146" mass="16536">MYIDGGSFRCVVAESLCPVIWGMAIDDDYCVRNALKGYRKGKRLVEIYDSSSFWKKSSPHVRTKGVCSAFPDPFPESSPETLEPFQIPDEELTSRAASGITDEMQEGFRGCVLHRTPFFLLSLEGWEIWCSHVSFCGKKQFARTVH</sequence>
<protein>
    <submittedName>
        <fullName evidence="1">Uncharacterized protein</fullName>
    </submittedName>
</protein>
<gene>
    <name evidence="1" type="ORF">JTE90_024200</name>
</gene>
<comment type="caution">
    <text evidence="1">The sequence shown here is derived from an EMBL/GenBank/DDBJ whole genome shotgun (WGS) entry which is preliminary data.</text>
</comment>
<name>A0AAV6TZU7_9ARAC</name>
<evidence type="ECO:0000313" key="1">
    <source>
        <dbReference type="EMBL" id="KAG8177600.1"/>
    </source>
</evidence>
<organism evidence="1 2">
    <name type="scientific">Oedothorax gibbosus</name>
    <dbReference type="NCBI Taxonomy" id="931172"/>
    <lineage>
        <taxon>Eukaryota</taxon>
        <taxon>Metazoa</taxon>
        <taxon>Ecdysozoa</taxon>
        <taxon>Arthropoda</taxon>
        <taxon>Chelicerata</taxon>
        <taxon>Arachnida</taxon>
        <taxon>Araneae</taxon>
        <taxon>Araneomorphae</taxon>
        <taxon>Entelegynae</taxon>
        <taxon>Araneoidea</taxon>
        <taxon>Linyphiidae</taxon>
        <taxon>Erigoninae</taxon>
        <taxon>Oedothorax</taxon>
    </lineage>
</organism>
<dbReference type="Proteomes" id="UP000827092">
    <property type="component" value="Unassembled WGS sequence"/>
</dbReference>
<dbReference type="AlphaFoldDB" id="A0AAV6TZU7"/>
<proteinExistence type="predicted"/>
<keyword evidence="2" id="KW-1185">Reference proteome</keyword>
<accession>A0AAV6TZU7</accession>
<reference evidence="1 2" key="1">
    <citation type="journal article" date="2022" name="Nat. Ecol. Evol.">
        <title>A masculinizing supergene underlies an exaggerated male reproductive morph in a spider.</title>
        <authorList>
            <person name="Hendrickx F."/>
            <person name="De Corte Z."/>
            <person name="Sonet G."/>
            <person name="Van Belleghem S.M."/>
            <person name="Kostlbacher S."/>
            <person name="Vangestel C."/>
        </authorList>
    </citation>
    <scope>NUCLEOTIDE SEQUENCE [LARGE SCALE GENOMIC DNA]</scope>
    <source>
        <strain evidence="1">W744_W776</strain>
    </source>
</reference>